<protein>
    <submittedName>
        <fullName evidence="1">Uncharacterized protein</fullName>
    </submittedName>
</protein>
<evidence type="ECO:0000313" key="2">
    <source>
        <dbReference type="Proteomes" id="UP001500837"/>
    </source>
</evidence>
<accession>A0AAV3S2J5</accession>
<comment type="caution">
    <text evidence="1">The sequence shown here is derived from an EMBL/GenBank/DDBJ whole genome shotgun (WGS) entry which is preliminary data.</text>
</comment>
<dbReference type="AlphaFoldDB" id="A0AAV3S2J5"/>
<reference evidence="1 2" key="1">
    <citation type="journal article" date="2019" name="Int. J. Syst. Evol. Microbiol.">
        <title>The Global Catalogue of Microorganisms (GCM) 10K type strain sequencing project: providing services to taxonomists for standard genome sequencing and annotation.</title>
        <authorList>
            <consortium name="The Broad Institute Genomics Platform"/>
            <consortium name="The Broad Institute Genome Sequencing Center for Infectious Disease"/>
            <person name="Wu L."/>
            <person name="Ma J."/>
        </authorList>
    </citation>
    <scope>NUCLEOTIDE SEQUENCE [LARGE SCALE GENOMIC DNA]</scope>
    <source>
        <strain evidence="1 2">JCM 16330</strain>
    </source>
</reference>
<dbReference type="EMBL" id="BAAABL010000020">
    <property type="protein sequence ID" value="GAA0291815.1"/>
    <property type="molecule type" value="Genomic_DNA"/>
</dbReference>
<keyword evidence="2" id="KW-1185">Reference proteome</keyword>
<dbReference type="Proteomes" id="UP001500837">
    <property type="component" value="Unassembled WGS sequence"/>
</dbReference>
<proteinExistence type="predicted"/>
<sequence>MFLDVTLVDKSGPNDRAAYDVQYALNASEAARTANVSVTIRDETTDDIQSYTDLAATAGTHRVSYDSGGATGDPYAITVRAYDASGGVIGTSTVTDVADGIDSDGNGTVERTGEPLRNITLVDRTGPDDGAAYTVGYEAADAVANVTVALMSTANESRVSQTATLSATNGCVTYHRSDSAGSGNRYVISLAARNTSGSVIDEYVLQDVADGRDTRDGFDPAERDAVQSVTLVDRSTQSGGTQYTVSYETGGPAVDRVAVAFVDHEKGSASETRIYPGSGSATYEKYTYGDNYTIVVAALDADGRVLDVQTLTDIADGEDGRDLGEVSRPGKPIRHLSVDDQSGGHYVVEATAGSTADRIEAMVMQNGSVAKSWANATDGFDYYGSGGKRYAFTFLAYDADGNVVDAYVVTDVANGRDSAESYDTDRAVVSRVVVTDKSGKQSGKKSRYRVDYASNASRVDVVFHHPTNAYYGMEANLALAPSGRATYPPSGSKYFTSGDNYVIVVRALNDDGEVVDVVAVQDEADGTDPPPYTY</sequence>
<organism evidence="1 2">
    <name type="scientific">Halarchaeum salinum</name>
    <dbReference type="NCBI Taxonomy" id="489912"/>
    <lineage>
        <taxon>Archaea</taxon>
        <taxon>Methanobacteriati</taxon>
        <taxon>Methanobacteriota</taxon>
        <taxon>Stenosarchaea group</taxon>
        <taxon>Halobacteria</taxon>
        <taxon>Halobacteriales</taxon>
        <taxon>Halobacteriaceae</taxon>
    </lineage>
</organism>
<name>A0AAV3S2J5_9EURY</name>
<evidence type="ECO:0000313" key="1">
    <source>
        <dbReference type="EMBL" id="GAA0291815.1"/>
    </source>
</evidence>
<gene>
    <name evidence="1" type="ORF">GCM10009066_02880</name>
</gene>